<sequence length="1593" mass="174517">MGEGRAGERAGGFRNSPADVSLGGWTGLEHAVAAAVAEHPGFHGDLFQGQMEQPGSGGPAAAWAWTAGANPGMVPMAAPVQATACVQQQYDDARRLQEEENILRRAREIEAARQAPVLSNQRMQELKEQDFRRQRAQQVPTSLAPGPPVAPEGPAGHGEAARAPAAASAQQSAGQGNQGAAPPAAAEQAPAPAPPPPAEEEEEEEDGWDEWWWYQGGHQGGQAAAVPAWHQDYIDAGWFQDDSNPHIWWKQHWDGHWQRWKQPVAKKNRSGWACKMAVICHRWQTNQVDSLNRDLRRICEHPGMVEPMRDLKKLILERGEDAYRYYLSWDAAARQSRRIASAAVAADTAAAASTAHVVTEPLWMQEEENRRQLRARPEEQPRQQQQRQQDETNAAKDGKAPDHASLSLHKDPGSAIVAVVAQNLESLKGVPTGEAMSWTARDFMGELEACEKLLAARNTQQMQDTLLAQLQSKLNNMGQPSPSDMVSCYEALDKGNLPEAMKEKLQETLDVLAAGAHQSNGATSLAAVAQTCTTFEHYLTEKDAAVLAGCSMWEGCRQIAFRLRMIGIKGMKESLKKRCTAILVWFHVHKQGNPVPAARVAYDLSLRLMTELKQSNTAIPPAATSLACYPPDPMRLPASHLEASYPNGLPAKKDLEGLATLMQHHIFVRSNGKLLQDSLQPKVNVVLPAAPAQPLAALDSETKFVSSLMAFLKTASNIQSQTQPSMQFLTQQPAATSSSQGAAEAPCEQTKASLPLQTGSVGEGAPGAETASLPVQNGLVAKSAEPLKTLEQFEAEHLAMLEAREKKAASGKQIGQDKQGDCGSKPASKAAGKSQAAKPGPKAGKPKAKGKVLKRPAAKALELQPGADNRGCLRCRGCRNGCPTCLDGKFGGRAKLPCMSEPSKKRKILDVRQEVPFCSQTALAAICQNIAEHGLPDKHSRRDIWKETEELLHNPSMEKYGPLFQTAEAETVKGPKQKLLFVNFLSLLAGVFHAGGPFARWLLDMHAKHPSSHDSCWDAVIYADEMHPGNQLSSSSRKSWCVYISFLQYKSLLSREDFWYCLCVKRTEEVSQLKAGVSQVMRLILESLFGTRLPETGVLLASAVGTLRLHFRLGMILQDGAAHKAVFSNRQDTGCKPCPLCSNIFQLKDTSNSGSNVWAKFLKRSDCIVASDEEIMACWERLAEANRSQPAARFERLQKAAGMTWSQHALLSSSSLQQLGLCRPSALYCYDYMHCLVSHGVLNEMAFLVLEDLTQQGLLSKDWSQLQQWLGLWNLPHGHANFKLDGLFSSKAVASYRKAGSVKVGASEMLTLCKPLQFFLQSNFLSHGLQEATCRAFVAWADVLDYAHSIQGLQNPSPPRFLHLVEAALQATVQADFSDLMRPKHHWPLHLPDCLQRWQQLPSCWALERKHKVPRKYGSNQFGLEAYNKAVMTGVTQEHVGKLLKDEELFVHSSHIISKTALGKPLESLLRANDWLLPGMEASGTCRLENGMLCKSGDILFYRKAEASSSTAGFPWACGSLKHCISAAGFELAVMLSFLFVKEKPGTHASVWQSNPDKFQLVRLQDLLQPAIYSHGNDGCVTCLLPAPLSAAR</sequence>
<gene>
    <name evidence="2" type="ORF">AK812_SmicGene8664</name>
</gene>
<dbReference type="OrthoDB" id="10349628at2759"/>
<feature type="compositionally biased region" description="Polar residues" evidence="1">
    <location>
        <begin position="728"/>
        <end position="741"/>
    </location>
</feature>
<keyword evidence="3" id="KW-1185">Reference proteome</keyword>
<feature type="compositionally biased region" description="Basic and acidic residues" evidence="1">
    <location>
        <begin position="367"/>
        <end position="381"/>
    </location>
</feature>
<name>A0A1Q9EKI2_SYMMI</name>
<evidence type="ECO:0000313" key="2">
    <source>
        <dbReference type="EMBL" id="OLQ07861.1"/>
    </source>
</evidence>
<feature type="compositionally biased region" description="Basic and acidic residues" evidence="1">
    <location>
        <begin position="388"/>
        <end position="409"/>
    </location>
</feature>
<proteinExistence type="predicted"/>
<feature type="region of interest" description="Disordered" evidence="1">
    <location>
        <begin position="120"/>
        <end position="207"/>
    </location>
</feature>
<comment type="caution">
    <text evidence="2">The sequence shown here is derived from an EMBL/GenBank/DDBJ whole genome shotgun (WGS) entry which is preliminary data.</text>
</comment>
<protein>
    <submittedName>
        <fullName evidence="2">Uncharacterized protein</fullName>
    </submittedName>
</protein>
<evidence type="ECO:0000256" key="1">
    <source>
        <dbReference type="SAM" id="MobiDB-lite"/>
    </source>
</evidence>
<feature type="region of interest" description="Disordered" evidence="1">
    <location>
        <begin position="366"/>
        <end position="409"/>
    </location>
</feature>
<reference evidence="2 3" key="1">
    <citation type="submission" date="2016-02" db="EMBL/GenBank/DDBJ databases">
        <title>Genome analysis of coral dinoflagellate symbionts highlights evolutionary adaptations to a symbiotic lifestyle.</title>
        <authorList>
            <person name="Aranda M."/>
            <person name="Li Y."/>
            <person name="Liew Y.J."/>
            <person name="Baumgarten S."/>
            <person name="Simakov O."/>
            <person name="Wilson M."/>
            <person name="Piel J."/>
            <person name="Ashoor H."/>
            <person name="Bougouffa S."/>
            <person name="Bajic V.B."/>
            <person name="Ryu T."/>
            <person name="Ravasi T."/>
            <person name="Bayer T."/>
            <person name="Micklem G."/>
            <person name="Kim H."/>
            <person name="Bhak J."/>
            <person name="Lajeunesse T.C."/>
            <person name="Voolstra C.R."/>
        </authorList>
    </citation>
    <scope>NUCLEOTIDE SEQUENCE [LARGE SCALE GENOMIC DNA]</scope>
    <source>
        <strain evidence="2 3">CCMP2467</strain>
    </source>
</reference>
<dbReference type="Proteomes" id="UP000186817">
    <property type="component" value="Unassembled WGS sequence"/>
</dbReference>
<feature type="region of interest" description="Disordered" evidence="1">
    <location>
        <begin position="806"/>
        <end position="860"/>
    </location>
</feature>
<feature type="compositionally biased region" description="Basic residues" evidence="1">
    <location>
        <begin position="844"/>
        <end position="857"/>
    </location>
</feature>
<accession>A0A1Q9EKI2</accession>
<feature type="compositionally biased region" description="Basic and acidic residues" evidence="1">
    <location>
        <begin position="124"/>
        <end position="133"/>
    </location>
</feature>
<evidence type="ECO:0000313" key="3">
    <source>
        <dbReference type="Proteomes" id="UP000186817"/>
    </source>
</evidence>
<feature type="region of interest" description="Disordered" evidence="1">
    <location>
        <begin position="728"/>
        <end position="750"/>
    </location>
</feature>
<feature type="compositionally biased region" description="Acidic residues" evidence="1">
    <location>
        <begin position="198"/>
        <end position="207"/>
    </location>
</feature>
<organism evidence="2 3">
    <name type="scientific">Symbiodinium microadriaticum</name>
    <name type="common">Dinoflagellate</name>
    <name type="synonym">Zooxanthella microadriatica</name>
    <dbReference type="NCBI Taxonomy" id="2951"/>
    <lineage>
        <taxon>Eukaryota</taxon>
        <taxon>Sar</taxon>
        <taxon>Alveolata</taxon>
        <taxon>Dinophyceae</taxon>
        <taxon>Suessiales</taxon>
        <taxon>Symbiodiniaceae</taxon>
        <taxon>Symbiodinium</taxon>
    </lineage>
</organism>
<dbReference type="EMBL" id="LSRX01000130">
    <property type="protein sequence ID" value="OLQ07861.1"/>
    <property type="molecule type" value="Genomic_DNA"/>
</dbReference>
<feature type="compositionally biased region" description="Low complexity" evidence="1">
    <location>
        <begin position="152"/>
        <end position="190"/>
    </location>
</feature>
<feature type="compositionally biased region" description="Low complexity" evidence="1">
    <location>
        <begin position="823"/>
        <end position="843"/>
    </location>
</feature>